<protein>
    <submittedName>
        <fullName evidence="4">Metallophosphatase</fullName>
    </submittedName>
</protein>
<proteinExistence type="inferred from homology"/>
<reference evidence="4" key="1">
    <citation type="submission" date="2022-11" db="EMBL/GenBank/DDBJ databases">
        <title>Salinimicrobium profundisediminis sp. nov., isolated from deep-sea sediment of the Mariana Trench.</title>
        <authorList>
            <person name="Fu H."/>
        </authorList>
    </citation>
    <scope>NUCLEOTIDE SEQUENCE</scope>
    <source>
        <strain evidence="4">MT39</strain>
    </source>
</reference>
<evidence type="ECO:0000259" key="3">
    <source>
        <dbReference type="Pfam" id="PF00149"/>
    </source>
</evidence>
<comment type="similarity">
    <text evidence="1 2">Belongs to the 5'-nucleotidase family.</text>
</comment>
<dbReference type="PANTHER" id="PTHR11575:SF24">
    <property type="entry name" value="5'-NUCLEOTIDASE"/>
    <property type="match status" value="1"/>
</dbReference>
<evidence type="ECO:0000256" key="2">
    <source>
        <dbReference type="RuleBase" id="RU362119"/>
    </source>
</evidence>
<dbReference type="GO" id="GO:0009166">
    <property type="term" value="P:nucleotide catabolic process"/>
    <property type="evidence" value="ECO:0007669"/>
    <property type="project" value="InterPro"/>
</dbReference>
<dbReference type="Gene3D" id="3.60.21.10">
    <property type="match status" value="1"/>
</dbReference>
<dbReference type="PRINTS" id="PR01607">
    <property type="entry name" value="APYRASEFAMLY"/>
</dbReference>
<comment type="caution">
    <text evidence="4">The sequence shown here is derived from an EMBL/GenBank/DDBJ whole genome shotgun (WGS) entry which is preliminary data.</text>
</comment>
<dbReference type="InterPro" id="IPR006311">
    <property type="entry name" value="TAT_signal"/>
</dbReference>
<name>A0A9X3I043_9FLAO</name>
<organism evidence="4 5">
    <name type="scientific">Salinimicrobium profundisediminis</name>
    <dbReference type="NCBI Taxonomy" id="2994553"/>
    <lineage>
        <taxon>Bacteria</taxon>
        <taxon>Pseudomonadati</taxon>
        <taxon>Bacteroidota</taxon>
        <taxon>Flavobacteriia</taxon>
        <taxon>Flavobacteriales</taxon>
        <taxon>Flavobacteriaceae</taxon>
        <taxon>Salinimicrobium</taxon>
    </lineage>
</organism>
<evidence type="ECO:0000256" key="1">
    <source>
        <dbReference type="ARBA" id="ARBA00006654"/>
    </source>
</evidence>
<feature type="domain" description="Calcineurin-like phosphoesterase" evidence="3">
    <location>
        <begin position="37"/>
        <end position="253"/>
    </location>
</feature>
<dbReference type="Pfam" id="PF00149">
    <property type="entry name" value="Metallophos"/>
    <property type="match status" value="1"/>
</dbReference>
<dbReference type="SUPFAM" id="SSF56300">
    <property type="entry name" value="Metallo-dependent phosphatases"/>
    <property type="match status" value="1"/>
</dbReference>
<dbReference type="RefSeq" id="WP_266068856.1">
    <property type="nucleotide sequence ID" value="NZ_JAPJDA010000007.1"/>
</dbReference>
<dbReference type="InterPro" id="IPR019546">
    <property type="entry name" value="TAT_signal_bac_arc"/>
</dbReference>
<dbReference type="EMBL" id="JAPJDA010000007">
    <property type="protein sequence ID" value="MCX2837620.1"/>
    <property type="molecule type" value="Genomic_DNA"/>
</dbReference>
<dbReference type="Proteomes" id="UP001148482">
    <property type="component" value="Unassembled WGS sequence"/>
</dbReference>
<dbReference type="GO" id="GO:0046872">
    <property type="term" value="F:metal ion binding"/>
    <property type="evidence" value="ECO:0007669"/>
    <property type="project" value="InterPro"/>
</dbReference>
<dbReference type="InterPro" id="IPR004843">
    <property type="entry name" value="Calcineurin-like_PHP"/>
</dbReference>
<dbReference type="InterPro" id="IPR029052">
    <property type="entry name" value="Metallo-depent_PP-like"/>
</dbReference>
<gene>
    <name evidence="4" type="ORF">OQ279_05585</name>
</gene>
<dbReference type="PANTHER" id="PTHR11575">
    <property type="entry name" value="5'-NUCLEOTIDASE-RELATED"/>
    <property type="match status" value="1"/>
</dbReference>
<dbReference type="NCBIfam" id="TIGR01409">
    <property type="entry name" value="TAT_signal_seq"/>
    <property type="match status" value="1"/>
</dbReference>
<dbReference type="InterPro" id="IPR006179">
    <property type="entry name" value="5_nucleotidase/apyrase"/>
</dbReference>
<dbReference type="GO" id="GO:0016788">
    <property type="term" value="F:hydrolase activity, acting on ester bonds"/>
    <property type="evidence" value="ECO:0007669"/>
    <property type="project" value="InterPro"/>
</dbReference>
<dbReference type="PROSITE" id="PS00785">
    <property type="entry name" value="5_NUCLEOTIDASE_1"/>
    <property type="match status" value="1"/>
</dbReference>
<dbReference type="CDD" id="cd00845">
    <property type="entry name" value="MPP_UshA_N_like"/>
    <property type="match status" value="1"/>
</dbReference>
<dbReference type="AlphaFoldDB" id="A0A9X3I043"/>
<dbReference type="PROSITE" id="PS51318">
    <property type="entry name" value="TAT"/>
    <property type="match status" value="1"/>
</dbReference>
<keyword evidence="2" id="KW-0378">Hydrolase</keyword>
<dbReference type="InterPro" id="IPR006146">
    <property type="entry name" value="5'-Nucleotdase_CS"/>
</dbReference>
<accession>A0A9X3I043</accession>
<keyword evidence="5" id="KW-1185">Reference proteome</keyword>
<dbReference type="GO" id="GO:0000166">
    <property type="term" value="F:nucleotide binding"/>
    <property type="evidence" value="ECO:0007669"/>
    <property type="project" value="UniProtKB-KW"/>
</dbReference>
<evidence type="ECO:0000313" key="4">
    <source>
        <dbReference type="EMBL" id="MCX2837620.1"/>
    </source>
</evidence>
<evidence type="ECO:0000313" key="5">
    <source>
        <dbReference type="Proteomes" id="UP001148482"/>
    </source>
</evidence>
<sequence>MERRKFIQSTAAAGALAGIGSLGLLSFTAAKKPKHITILHTNDVHSHIEPFDNGHAQYPGMGGAARRYTLINQIRQENPHTLLLDAGDIFQGTPYFNYYGGELEFKLMSKMRYDAATIGNHDFDNGIDGLLAQLPHAKFPFINANYNFDNTVLEGRIKPYQVFVRDGIKIGVFGVGIELKGLVAKKHYKETEYHNPIDTAKTIVKQLREEEKCELVICLSHLGYEYRDDKVSDQKLAAATKDIDLIIGGHTHTFLPKPTVALNAIGEKVLINQVGWAGVNIGRIDFYLDSSGKKNGGGAAIIV</sequence>
<keyword evidence="2" id="KW-0547">Nucleotide-binding</keyword>